<gene>
    <name evidence="2" type="ORF">DK427_15375</name>
</gene>
<organism evidence="2 3">
    <name type="scientific">Methylobacterium radiodurans</name>
    <dbReference type="NCBI Taxonomy" id="2202828"/>
    <lineage>
        <taxon>Bacteria</taxon>
        <taxon>Pseudomonadati</taxon>
        <taxon>Pseudomonadota</taxon>
        <taxon>Alphaproteobacteria</taxon>
        <taxon>Hyphomicrobiales</taxon>
        <taxon>Methylobacteriaceae</taxon>
        <taxon>Methylobacterium</taxon>
    </lineage>
</organism>
<protein>
    <submittedName>
        <fullName evidence="2">Uncharacterized protein</fullName>
    </submittedName>
</protein>
<sequence length="104" mass="10544">MDNVIRPTFGQRAPAPAARSEPPAAAHPLRLLGQAGGYRVGLVEDAEGPEGPVLRVVLGPETAAEVEAIAVMPLTPEGAVDAEMVGMAVLRTLEIVGEGGPGIA</sequence>
<evidence type="ECO:0000256" key="1">
    <source>
        <dbReference type="SAM" id="MobiDB-lite"/>
    </source>
</evidence>
<reference evidence="2 3" key="1">
    <citation type="submission" date="2018-05" db="EMBL/GenBank/DDBJ databases">
        <title>Complete Genome Sequence of Methylobacterium sp. 17Sr1-43.</title>
        <authorList>
            <person name="Srinivasan S."/>
        </authorList>
    </citation>
    <scope>NUCLEOTIDE SEQUENCE [LARGE SCALE GENOMIC DNA]</scope>
    <source>
        <strain evidence="2 3">17Sr1-43</strain>
    </source>
</reference>
<feature type="region of interest" description="Disordered" evidence="1">
    <location>
        <begin position="1"/>
        <end position="24"/>
    </location>
</feature>
<evidence type="ECO:0000313" key="2">
    <source>
        <dbReference type="EMBL" id="AWN36944.1"/>
    </source>
</evidence>
<dbReference type="OrthoDB" id="8002947at2"/>
<proteinExistence type="predicted"/>
<dbReference type="Proteomes" id="UP000246058">
    <property type="component" value="Chromosome"/>
</dbReference>
<keyword evidence="3" id="KW-1185">Reference proteome</keyword>
<evidence type="ECO:0000313" key="3">
    <source>
        <dbReference type="Proteomes" id="UP000246058"/>
    </source>
</evidence>
<feature type="compositionally biased region" description="Low complexity" evidence="1">
    <location>
        <begin position="13"/>
        <end position="24"/>
    </location>
</feature>
<name>A0A2U8VT51_9HYPH</name>
<dbReference type="RefSeq" id="WP_109952030.1">
    <property type="nucleotide sequence ID" value="NZ_CP029551.1"/>
</dbReference>
<dbReference type="EMBL" id="CP029551">
    <property type="protein sequence ID" value="AWN36944.1"/>
    <property type="molecule type" value="Genomic_DNA"/>
</dbReference>
<accession>A0A2U8VT51</accession>
<dbReference type="AlphaFoldDB" id="A0A2U8VT51"/>
<dbReference type="KEGG" id="meti:DK427_15375"/>